<keyword evidence="1" id="KW-0812">Transmembrane</keyword>
<evidence type="ECO:0000313" key="2">
    <source>
        <dbReference type="EMBL" id="KRL66529.1"/>
    </source>
</evidence>
<name>A0A0R1SBQ7_9LACO</name>
<evidence type="ECO:0000256" key="1">
    <source>
        <dbReference type="SAM" id="Phobius"/>
    </source>
</evidence>
<dbReference type="AlphaFoldDB" id="A0A0R1SBQ7"/>
<dbReference type="Proteomes" id="UP000052013">
    <property type="component" value="Unassembled WGS sequence"/>
</dbReference>
<accession>A0A0R1SBQ7</accession>
<gene>
    <name evidence="2" type="ORF">FC85_GL002836</name>
</gene>
<keyword evidence="1" id="KW-1133">Transmembrane helix</keyword>
<comment type="caution">
    <text evidence="2">The sequence shown here is derived from an EMBL/GenBank/DDBJ whole genome shotgun (WGS) entry which is preliminary data.</text>
</comment>
<dbReference type="EMBL" id="AZEY01000041">
    <property type="protein sequence ID" value="KRL66529.1"/>
    <property type="molecule type" value="Genomic_DNA"/>
</dbReference>
<evidence type="ECO:0000313" key="3">
    <source>
        <dbReference type="Proteomes" id="UP000052013"/>
    </source>
</evidence>
<reference evidence="2 3" key="1">
    <citation type="journal article" date="2015" name="Genome Announc.">
        <title>Expanding the biotechnology potential of lactobacilli through comparative genomics of 213 strains and associated genera.</title>
        <authorList>
            <person name="Sun Z."/>
            <person name="Harris H.M."/>
            <person name="McCann A."/>
            <person name="Guo C."/>
            <person name="Argimon S."/>
            <person name="Zhang W."/>
            <person name="Yang X."/>
            <person name="Jeffery I.B."/>
            <person name="Cooney J.C."/>
            <person name="Kagawa T.F."/>
            <person name="Liu W."/>
            <person name="Song Y."/>
            <person name="Salvetti E."/>
            <person name="Wrobel A."/>
            <person name="Rasinkangas P."/>
            <person name="Parkhill J."/>
            <person name="Rea M.C."/>
            <person name="O'Sullivan O."/>
            <person name="Ritari J."/>
            <person name="Douillard F.P."/>
            <person name="Paul Ross R."/>
            <person name="Yang R."/>
            <person name="Briner A.E."/>
            <person name="Felis G.E."/>
            <person name="de Vos W.M."/>
            <person name="Barrangou R."/>
            <person name="Klaenhammer T.R."/>
            <person name="Caufield P.W."/>
            <person name="Cui Y."/>
            <person name="Zhang H."/>
            <person name="O'Toole P.W."/>
        </authorList>
    </citation>
    <scope>NUCLEOTIDE SEQUENCE [LARGE SCALE GENOMIC DNA]</scope>
    <source>
        <strain evidence="2 3">DSM 14421</strain>
    </source>
</reference>
<protein>
    <submittedName>
        <fullName evidence="2">Uncharacterized protein</fullName>
    </submittedName>
</protein>
<keyword evidence="1" id="KW-0472">Membrane</keyword>
<feature type="transmembrane region" description="Helical" evidence="1">
    <location>
        <begin position="7"/>
        <end position="24"/>
    </location>
</feature>
<proteinExistence type="predicted"/>
<feature type="transmembrane region" description="Helical" evidence="1">
    <location>
        <begin position="30"/>
        <end position="52"/>
    </location>
</feature>
<dbReference type="RefSeq" id="WP_157051270.1">
    <property type="nucleotide sequence ID" value="NZ_AZEY01000041.1"/>
</dbReference>
<dbReference type="PATRIC" id="fig|1423739.3.peg.2947"/>
<organism evidence="2 3">
    <name type="scientific">Lentilactobacillus diolivorans DSM 14421</name>
    <dbReference type="NCBI Taxonomy" id="1423739"/>
    <lineage>
        <taxon>Bacteria</taxon>
        <taxon>Bacillati</taxon>
        <taxon>Bacillota</taxon>
        <taxon>Bacilli</taxon>
        <taxon>Lactobacillales</taxon>
        <taxon>Lactobacillaceae</taxon>
        <taxon>Lentilactobacillus</taxon>
    </lineage>
</organism>
<sequence length="56" mass="6100">MSKSQLIIGIICLIGILASGILFFSGNTQFAYILVTLSIAALVIVNFIFALINRRK</sequence>